<protein>
    <submittedName>
        <fullName evidence="1">Uncharacterized protein</fullName>
    </submittedName>
</protein>
<accession>A0A8T0G9U0</accession>
<feature type="non-terminal residue" evidence="1">
    <location>
        <position position="1"/>
    </location>
</feature>
<dbReference type="Proteomes" id="UP000822688">
    <property type="component" value="Chromosome 12"/>
</dbReference>
<comment type="caution">
    <text evidence="1">The sequence shown here is derived from an EMBL/GenBank/DDBJ whole genome shotgun (WGS) entry which is preliminary data.</text>
</comment>
<reference evidence="1" key="1">
    <citation type="submission" date="2020-06" db="EMBL/GenBank/DDBJ databases">
        <title>WGS assembly of Ceratodon purpureus strain R40.</title>
        <authorList>
            <person name="Carey S.B."/>
            <person name="Jenkins J."/>
            <person name="Shu S."/>
            <person name="Lovell J.T."/>
            <person name="Sreedasyam A."/>
            <person name="Maumus F."/>
            <person name="Tiley G.P."/>
            <person name="Fernandez-Pozo N."/>
            <person name="Barry K."/>
            <person name="Chen C."/>
            <person name="Wang M."/>
            <person name="Lipzen A."/>
            <person name="Daum C."/>
            <person name="Saski C.A."/>
            <person name="Payton A.C."/>
            <person name="Mcbreen J.C."/>
            <person name="Conrad R.E."/>
            <person name="Kollar L.M."/>
            <person name="Olsson S."/>
            <person name="Huttunen S."/>
            <person name="Landis J.B."/>
            <person name="Wickett N.J."/>
            <person name="Johnson M.G."/>
            <person name="Rensing S.A."/>
            <person name="Grimwood J."/>
            <person name="Schmutz J."/>
            <person name="Mcdaniel S.F."/>
        </authorList>
    </citation>
    <scope>NUCLEOTIDE SEQUENCE</scope>
    <source>
        <strain evidence="1">R40</strain>
    </source>
</reference>
<evidence type="ECO:0000313" key="1">
    <source>
        <dbReference type="EMBL" id="KAG0554628.1"/>
    </source>
</evidence>
<dbReference type="EMBL" id="CM026433">
    <property type="protein sequence ID" value="KAG0554628.1"/>
    <property type="molecule type" value="Genomic_DNA"/>
</dbReference>
<sequence>VCEEGLYSATVCRIVVEVTTPTLDPVFASVVLRLCSEFRSPSVGVRCAESSRSCPEQEGLGGDRLPALDATLPRLNFETSCDNGSDFLHKKGSTQR</sequence>
<dbReference type="AlphaFoldDB" id="A0A8T0G9U0"/>
<name>A0A8T0G9U0_CERPU</name>
<gene>
    <name evidence="1" type="ORF">KC19_12G106400</name>
</gene>
<keyword evidence="2" id="KW-1185">Reference proteome</keyword>
<proteinExistence type="predicted"/>
<evidence type="ECO:0000313" key="2">
    <source>
        <dbReference type="Proteomes" id="UP000822688"/>
    </source>
</evidence>
<organism evidence="1 2">
    <name type="scientific">Ceratodon purpureus</name>
    <name type="common">Fire moss</name>
    <name type="synonym">Dicranum purpureum</name>
    <dbReference type="NCBI Taxonomy" id="3225"/>
    <lineage>
        <taxon>Eukaryota</taxon>
        <taxon>Viridiplantae</taxon>
        <taxon>Streptophyta</taxon>
        <taxon>Embryophyta</taxon>
        <taxon>Bryophyta</taxon>
        <taxon>Bryophytina</taxon>
        <taxon>Bryopsida</taxon>
        <taxon>Dicranidae</taxon>
        <taxon>Pseudoditrichales</taxon>
        <taxon>Ditrichaceae</taxon>
        <taxon>Ceratodon</taxon>
    </lineage>
</organism>